<dbReference type="Proteomes" id="UP001597211">
    <property type="component" value="Unassembled WGS sequence"/>
</dbReference>
<name>A0ABW3SGC7_9BACL</name>
<keyword evidence="5" id="KW-1185">Reference proteome</keyword>
<evidence type="ECO:0000256" key="2">
    <source>
        <dbReference type="SAM" id="Coils"/>
    </source>
</evidence>
<dbReference type="SUPFAM" id="SSF46955">
    <property type="entry name" value="Putative DNA-binding domain"/>
    <property type="match status" value="1"/>
</dbReference>
<evidence type="ECO:0000313" key="4">
    <source>
        <dbReference type="EMBL" id="MFD1183630.1"/>
    </source>
</evidence>
<feature type="domain" description="HTH merR-type" evidence="3">
    <location>
        <begin position="1"/>
        <end position="69"/>
    </location>
</feature>
<accession>A0ABW3SGC7</accession>
<evidence type="ECO:0000313" key="5">
    <source>
        <dbReference type="Proteomes" id="UP001597211"/>
    </source>
</evidence>
<dbReference type="PANTHER" id="PTHR30204">
    <property type="entry name" value="REDOX-CYCLING DRUG-SENSING TRANSCRIPTIONAL ACTIVATOR SOXR"/>
    <property type="match status" value="1"/>
</dbReference>
<dbReference type="RefSeq" id="WP_240270715.1">
    <property type="nucleotide sequence ID" value="NZ_JAKSXN010000054.1"/>
</dbReference>
<keyword evidence="1" id="KW-0238">DNA-binding</keyword>
<evidence type="ECO:0000256" key="1">
    <source>
        <dbReference type="ARBA" id="ARBA00023125"/>
    </source>
</evidence>
<reference evidence="5" key="1">
    <citation type="journal article" date="2019" name="Int. J. Syst. Evol. Microbiol.">
        <title>The Global Catalogue of Microorganisms (GCM) 10K type strain sequencing project: providing services to taxonomists for standard genome sequencing and annotation.</title>
        <authorList>
            <consortium name="The Broad Institute Genomics Platform"/>
            <consortium name="The Broad Institute Genome Sequencing Center for Infectious Disease"/>
            <person name="Wu L."/>
            <person name="Ma J."/>
        </authorList>
    </citation>
    <scope>NUCLEOTIDE SEQUENCE [LARGE SCALE GENOMIC DNA]</scope>
    <source>
        <strain evidence="5">CCUG 48216</strain>
    </source>
</reference>
<organism evidence="4 5">
    <name type="scientific">Paenibacillus timonensis</name>
    <dbReference type="NCBI Taxonomy" id="225915"/>
    <lineage>
        <taxon>Bacteria</taxon>
        <taxon>Bacillati</taxon>
        <taxon>Bacillota</taxon>
        <taxon>Bacilli</taxon>
        <taxon>Bacillales</taxon>
        <taxon>Paenibacillaceae</taxon>
        <taxon>Paenibacillus</taxon>
    </lineage>
</organism>
<dbReference type="PANTHER" id="PTHR30204:SF98">
    <property type="entry name" value="HTH-TYPE TRANSCRIPTIONAL REGULATOR ADHR"/>
    <property type="match status" value="1"/>
</dbReference>
<dbReference type="Pfam" id="PF13411">
    <property type="entry name" value="MerR_1"/>
    <property type="match status" value="1"/>
</dbReference>
<dbReference type="InterPro" id="IPR000551">
    <property type="entry name" value="MerR-type_HTH_dom"/>
</dbReference>
<proteinExistence type="predicted"/>
<evidence type="ECO:0000259" key="3">
    <source>
        <dbReference type="PROSITE" id="PS50937"/>
    </source>
</evidence>
<dbReference type="CDD" id="cd01109">
    <property type="entry name" value="HTH_YyaN"/>
    <property type="match status" value="1"/>
</dbReference>
<dbReference type="EMBL" id="JBHTKZ010000051">
    <property type="protein sequence ID" value="MFD1183630.1"/>
    <property type="molecule type" value="Genomic_DNA"/>
</dbReference>
<dbReference type="PROSITE" id="PS50937">
    <property type="entry name" value="HTH_MERR_2"/>
    <property type="match status" value="1"/>
</dbReference>
<dbReference type="SMART" id="SM00422">
    <property type="entry name" value="HTH_MERR"/>
    <property type="match status" value="1"/>
</dbReference>
<dbReference type="InterPro" id="IPR009061">
    <property type="entry name" value="DNA-bd_dom_put_sf"/>
</dbReference>
<dbReference type="Gene3D" id="1.10.1660.10">
    <property type="match status" value="1"/>
</dbReference>
<comment type="caution">
    <text evidence="4">The sequence shown here is derived from an EMBL/GenBank/DDBJ whole genome shotgun (WGS) entry which is preliminary data.</text>
</comment>
<feature type="coiled-coil region" evidence="2">
    <location>
        <begin position="81"/>
        <end position="122"/>
    </location>
</feature>
<keyword evidence="2" id="KW-0175">Coiled coil</keyword>
<gene>
    <name evidence="4" type="ORF">ACFQ2Z_19995</name>
</gene>
<protein>
    <submittedName>
        <fullName evidence="4">MerR family transcriptional regulator</fullName>
    </submittedName>
</protein>
<dbReference type="InterPro" id="IPR047057">
    <property type="entry name" value="MerR_fam"/>
</dbReference>
<sequence>MLIAEVSEKYDLSQDTLRYYERIGLIPRVNRNKSGIRDYTEEDCRWVEYIKCMRGVGLPVETLIEYVELYKQGDDTVEARKKLLVDQRNQLAKKMEEMKRVLDRMDDKIARYEQTIVEKEKY</sequence>